<name>A0A1R4KD39_9ACTN</name>
<organism evidence="2 3">
    <name type="scientific">Luteococcus japonicus LSP_Lj1</name>
    <dbReference type="NCBI Taxonomy" id="1255658"/>
    <lineage>
        <taxon>Bacteria</taxon>
        <taxon>Bacillati</taxon>
        <taxon>Actinomycetota</taxon>
        <taxon>Actinomycetes</taxon>
        <taxon>Propionibacteriales</taxon>
        <taxon>Propionibacteriaceae</taxon>
        <taxon>Luteococcus</taxon>
    </lineage>
</organism>
<evidence type="ECO:0000313" key="3">
    <source>
        <dbReference type="Proteomes" id="UP000188342"/>
    </source>
</evidence>
<dbReference type="STRING" id="1255658.FM114_13390"/>
<sequence>MSQQQDPSAPSQTTDSTGQIADTTGLLAMSRRAGRQYSLYFVLLGAAALVLGFLLAVMSWKVAIPVGLLIIAACIAALGKFVNSNQRVVGEFNHFARPFWGVYLVALLVAIGGVLLWKDHAWMGWVGGGLGLLDGLVAGHFVDRASKASTAPAASSALH</sequence>
<feature type="transmembrane region" description="Helical" evidence="1">
    <location>
        <begin position="37"/>
        <end position="56"/>
    </location>
</feature>
<dbReference type="AlphaFoldDB" id="A0A1R4KD39"/>
<reference evidence="2 3" key="1">
    <citation type="submission" date="2017-02" db="EMBL/GenBank/DDBJ databases">
        <authorList>
            <person name="Peterson S.W."/>
        </authorList>
    </citation>
    <scope>NUCLEOTIDE SEQUENCE [LARGE SCALE GENOMIC DNA]</scope>
    <source>
        <strain evidence="2 3">LSP_Lj1</strain>
    </source>
</reference>
<keyword evidence="1" id="KW-0812">Transmembrane</keyword>
<keyword evidence="1" id="KW-1133">Transmembrane helix</keyword>
<evidence type="ECO:0008006" key="4">
    <source>
        <dbReference type="Google" id="ProtNLM"/>
    </source>
</evidence>
<dbReference type="RefSeq" id="WP_094765625.1">
    <property type="nucleotide sequence ID" value="NZ_FUKQ01000047.1"/>
</dbReference>
<proteinExistence type="predicted"/>
<keyword evidence="1" id="KW-0472">Membrane</keyword>
<accession>A0A1R4KD39</accession>
<evidence type="ECO:0000256" key="1">
    <source>
        <dbReference type="SAM" id="Phobius"/>
    </source>
</evidence>
<feature type="transmembrane region" description="Helical" evidence="1">
    <location>
        <begin position="62"/>
        <end position="83"/>
    </location>
</feature>
<feature type="transmembrane region" description="Helical" evidence="1">
    <location>
        <begin position="95"/>
        <end position="116"/>
    </location>
</feature>
<evidence type="ECO:0000313" key="2">
    <source>
        <dbReference type="EMBL" id="SJN42206.1"/>
    </source>
</evidence>
<keyword evidence="3" id="KW-1185">Reference proteome</keyword>
<gene>
    <name evidence="2" type="ORF">FM114_13390</name>
</gene>
<dbReference type="EMBL" id="FUKQ01000047">
    <property type="protein sequence ID" value="SJN42206.1"/>
    <property type="molecule type" value="Genomic_DNA"/>
</dbReference>
<dbReference type="Proteomes" id="UP000188342">
    <property type="component" value="Unassembled WGS sequence"/>
</dbReference>
<feature type="transmembrane region" description="Helical" evidence="1">
    <location>
        <begin position="122"/>
        <end position="142"/>
    </location>
</feature>
<protein>
    <recommendedName>
        <fullName evidence="4">Transmembrane protein</fullName>
    </recommendedName>
</protein>